<dbReference type="AlphaFoldDB" id="A0A3N4M7Z2"/>
<sequence>MPSGDYNDRLPITMGFKQLNCKCAPRDKLTWMLSMTRFPTRIEVDSANNAKMRQLAGKVEIFDANDGGTTSSDIKMRDRLLSSCMAPKRIALKINSQVMLIKNVDETLVNGSLGRVVGFMNDRTFELLMSEGSIEDYINGVEDEGESLVSKRRARLKSQLAAQAAADTSKKWPLVQFIIPDVMQ</sequence>
<accession>A0A3N4M7Z2</accession>
<gene>
    <name evidence="2" type="ORF">L211DRAFT_41583</name>
</gene>
<dbReference type="InParanoid" id="A0A3N4M7Z2"/>
<reference evidence="2 3" key="1">
    <citation type="journal article" date="2018" name="Nat. Ecol. Evol.">
        <title>Pezizomycetes genomes reveal the molecular basis of ectomycorrhizal truffle lifestyle.</title>
        <authorList>
            <person name="Murat C."/>
            <person name="Payen T."/>
            <person name="Noel B."/>
            <person name="Kuo A."/>
            <person name="Morin E."/>
            <person name="Chen J."/>
            <person name="Kohler A."/>
            <person name="Krizsan K."/>
            <person name="Balestrini R."/>
            <person name="Da Silva C."/>
            <person name="Montanini B."/>
            <person name="Hainaut M."/>
            <person name="Levati E."/>
            <person name="Barry K.W."/>
            <person name="Belfiori B."/>
            <person name="Cichocki N."/>
            <person name="Clum A."/>
            <person name="Dockter R.B."/>
            <person name="Fauchery L."/>
            <person name="Guy J."/>
            <person name="Iotti M."/>
            <person name="Le Tacon F."/>
            <person name="Lindquist E.A."/>
            <person name="Lipzen A."/>
            <person name="Malagnac F."/>
            <person name="Mello A."/>
            <person name="Molinier V."/>
            <person name="Miyauchi S."/>
            <person name="Poulain J."/>
            <person name="Riccioni C."/>
            <person name="Rubini A."/>
            <person name="Sitrit Y."/>
            <person name="Splivallo R."/>
            <person name="Traeger S."/>
            <person name="Wang M."/>
            <person name="Zifcakova L."/>
            <person name="Wipf D."/>
            <person name="Zambonelli A."/>
            <person name="Paolocci F."/>
            <person name="Nowrousian M."/>
            <person name="Ottonello S."/>
            <person name="Baldrian P."/>
            <person name="Spatafora J.W."/>
            <person name="Henrissat B."/>
            <person name="Nagy L.G."/>
            <person name="Aury J.M."/>
            <person name="Wincker P."/>
            <person name="Grigoriev I.V."/>
            <person name="Bonfante P."/>
            <person name="Martin F.M."/>
        </authorList>
    </citation>
    <scope>NUCLEOTIDE SEQUENCE [LARGE SCALE GENOMIC DNA]</scope>
    <source>
        <strain evidence="2 3">ATCC MYA-4762</strain>
    </source>
</reference>
<dbReference type="Pfam" id="PF21530">
    <property type="entry name" value="Pif1_2B_dom"/>
    <property type="match status" value="1"/>
</dbReference>
<evidence type="ECO:0000313" key="2">
    <source>
        <dbReference type="EMBL" id="RPB29788.1"/>
    </source>
</evidence>
<dbReference type="InterPro" id="IPR049163">
    <property type="entry name" value="Pif1-like_2B_dom"/>
</dbReference>
<keyword evidence="3" id="KW-1185">Reference proteome</keyword>
<evidence type="ECO:0000313" key="3">
    <source>
        <dbReference type="Proteomes" id="UP000267821"/>
    </source>
</evidence>
<protein>
    <recommendedName>
        <fullName evidence="1">DNA helicase Pif1-like 2B domain-containing protein</fullName>
    </recommendedName>
</protein>
<dbReference type="Proteomes" id="UP000267821">
    <property type="component" value="Unassembled WGS sequence"/>
</dbReference>
<evidence type="ECO:0000259" key="1">
    <source>
        <dbReference type="Pfam" id="PF21530"/>
    </source>
</evidence>
<dbReference type="EMBL" id="ML121527">
    <property type="protein sequence ID" value="RPB29788.1"/>
    <property type="molecule type" value="Genomic_DNA"/>
</dbReference>
<organism evidence="2 3">
    <name type="scientific">Terfezia boudieri ATCC MYA-4762</name>
    <dbReference type="NCBI Taxonomy" id="1051890"/>
    <lineage>
        <taxon>Eukaryota</taxon>
        <taxon>Fungi</taxon>
        <taxon>Dikarya</taxon>
        <taxon>Ascomycota</taxon>
        <taxon>Pezizomycotina</taxon>
        <taxon>Pezizomycetes</taxon>
        <taxon>Pezizales</taxon>
        <taxon>Pezizaceae</taxon>
        <taxon>Terfezia</taxon>
    </lineage>
</organism>
<feature type="domain" description="DNA helicase Pif1-like 2B" evidence="1">
    <location>
        <begin position="78"/>
        <end position="119"/>
    </location>
</feature>
<name>A0A3N4M7Z2_9PEZI</name>
<dbReference type="STRING" id="1051890.A0A3N4M7Z2"/>
<proteinExistence type="predicted"/>
<dbReference type="OrthoDB" id="432234at2759"/>